<proteinExistence type="predicted"/>
<dbReference type="Proteomes" id="UP001317963">
    <property type="component" value="Chromosome"/>
</dbReference>
<dbReference type="SUPFAM" id="SSF103025">
    <property type="entry name" value="Folate-binding domain"/>
    <property type="match status" value="1"/>
</dbReference>
<keyword evidence="2" id="KW-1185">Reference proteome</keyword>
<organism evidence="1 2">
    <name type="scientific">Candidatus Paraluminiphilus aquimaris</name>
    <dbReference type="NCBI Taxonomy" id="2518994"/>
    <lineage>
        <taxon>Bacteria</taxon>
        <taxon>Pseudomonadati</taxon>
        <taxon>Pseudomonadota</taxon>
        <taxon>Gammaproteobacteria</taxon>
        <taxon>Cellvibrionales</taxon>
        <taxon>Halieaceae</taxon>
        <taxon>Candidatus Paraluminiphilus</taxon>
    </lineage>
</organism>
<dbReference type="InterPro" id="IPR027266">
    <property type="entry name" value="TrmE/GcvT-like"/>
</dbReference>
<dbReference type="Gene3D" id="3.30.70.1520">
    <property type="entry name" value="Heterotetrameric sarcosine oxidase"/>
    <property type="match status" value="1"/>
</dbReference>
<dbReference type="Gene3D" id="3.30.1360.120">
    <property type="entry name" value="Probable tRNA modification gtpase trme, domain 1"/>
    <property type="match status" value="1"/>
</dbReference>
<evidence type="ECO:0000313" key="2">
    <source>
        <dbReference type="Proteomes" id="UP001317963"/>
    </source>
</evidence>
<gene>
    <name evidence="1" type="ORF">E0F26_07620</name>
</gene>
<protein>
    <submittedName>
        <fullName evidence="1">Sarcosine oxidase subunit gamma</fullName>
    </submittedName>
</protein>
<dbReference type="RefSeq" id="WP_279241071.1">
    <property type="nucleotide sequence ID" value="NZ_CP036501.1"/>
</dbReference>
<accession>A0ABY6Q8Q4</accession>
<sequence>MSEYLDTIFESPLSGSKQNGAISVEDYTERRRWGLRGKEAARVLREQGWDLPDRPNRLINTKDNTLVMALSQREFWFLDPGNGATLPLSADDAFKKSAYPLFCQHSHAWLVIRGEQKALMMAKLCGVDLSPDTFHTGDVAQTQIALINCIIVRHDLDGDDVFSLLFDHSYAEYAHEALLDARLEFL</sequence>
<dbReference type="EMBL" id="CP036501">
    <property type="protein sequence ID" value="UZP74613.1"/>
    <property type="molecule type" value="Genomic_DNA"/>
</dbReference>
<name>A0ABY6Q8Q4_9GAMM</name>
<reference evidence="1 2" key="1">
    <citation type="submission" date="2019-02" db="EMBL/GenBank/DDBJ databases">
        <title>Halieaceae_genomes.</title>
        <authorList>
            <person name="Li S.-H."/>
        </authorList>
    </citation>
    <scope>NUCLEOTIDE SEQUENCE [LARGE SCALE GENOMIC DNA]</scope>
    <source>
        <strain evidence="1 2">JH123</strain>
    </source>
</reference>
<evidence type="ECO:0000313" key="1">
    <source>
        <dbReference type="EMBL" id="UZP74613.1"/>
    </source>
</evidence>